<dbReference type="EMBL" id="SPDV01000008">
    <property type="protein sequence ID" value="TFI59357.1"/>
    <property type="molecule type" value="Genomic_DNA"/>
</dbReference>
<evidence type="ECO:0000313" key="2">
    <source>
        <dbReference type="EMBL" id="TFI59357.1"/>
    </source>
</evidence>
<evidence type="ECO:0000256" key="1">
    <source>
        <dbReference type="SAM" id="MobiDB-lite"/>
    </source>
</evidence>
<evidence type="ECO:0000313" key="3">
    <source>
        <dbReference type="Proteomes" id="UP000298213"/>
    </source>
</evidence>
<protein>
    <submittedName>
        <fullName evidence="2">Uncharacterized protein</fullName>
    </submittedName>
</protein>
<feature type="region of interest" description="Disordered" evidence="1">
    <location>
        <begin position="41"/>
        <end position="60"/>
    </location>
</feature>
<sequence length="60" mass="6902">MMRTGSSICALKQRFAEVQLGAAVRCRGPLRPFRCDRRRRLHLTSRAKGRRIPPPTEPSR</sequence>
<comment type="caution">
    <text evidence="2">The sequence shown here is derived from an EMBL/GenBank/DDBJ whole genome shotgun (WGS) entry which is preliminary data.</text>
</comment>
<dbReference type="AlphaFoldDB" id="A0A4Y8ZV51"/>
<proteinExistence type="predicted"/>
<feature type="compositionally biased region" description="Basic residues" evidence="1">
    <location>
        <begin position="41"/>
        <end position="51"/>
    </location>
</feature>
<dbReference type="Proteomes" id="UP000298213">
    <property type="component" value="Unassembled WGS sequence"/>
</dbReference>
<gene>
    <name evidence="2" type="ORF">E2493_05840</name>
</gene>
<name>A0A4Y8ZV51_9SPHN</name>
<reference evidence="2 3" key="1">
    <citation type="submission" date="2019-03" db="EMBL/GenBank/DDBJ databases">
        <title>Genome sequence of Sphingomonas sp. 17J27-24.</title>
        <authorList>
            <person name="Kim M."/>
            <person name="Maeng S."/>
            <person name="Sathiyaraj S."/>
        </authorList>
    </citation>
    <scope>NUCLEOTIDE SEQUENCE [LARGE SCALE GENOMIC DNA]</scope>
    <source>
        <strain evidence="2 3">17J27-24</strain>
    </source>
</reference>
<keyword evidence="3" id="KW-1185">Reference proteome</keyword>
<organism evidence="2 3">
    <name type="scientific">Sphingomonas parva</name>
    <dbReference type="NCBI Taxonomy" id="2555898"/>
    <lineage>
        <taxon>Bacteria</taxon>
        <taxon>Pseudomonadati</taxon>
        <taxon>Pseudomonadota</taxon>
        <taxon>Alphaproteobacteria</taxon>
        <taxon>Sphingomonadales</taxon>
        <taxon>Sphingomonadaceae</taxon>
        <taxon>Sphingomonas</taxon>
    </lineage>
</organism>
<accession>A0A4Y8ZV51</accession>